<proteinExistence type="inferred from homology"/>
<dbReference type="STRING" id="1895771.BGO89_01050"/>
<sequence>MQRFIAFVVRFKNYIALCALVVMSFAMMSFGSLSQLGGFRAVVVGSIGWLQSLFAWIPNPVALKSENLALRELNLQLSVESARSRQAMVENATLRRMLELPKLTEYRLIAADVVGKTTTQLRNYATINKGGADGLKEGMCCITDAGLVGLIIGVSDHYAVVQLLLNRDTRVAAKVQRSRVDGIIAWEGETYLTLKNIPKSFDVQAGDVVLTSNYSSRYPANLVIGRLTQVEDENNSLFRRVVVEPAVNFATLEQVFIVEYIPNTERLELEHATDERMRQRSQQR</sequence>
<organism evidence="6 7">
    <name type="scientific">Candidatus Kapaibacterium thiocyanatum</name>
    <dbReference type="NCBI Taxonomy" id="1895771"/>
    <lineage>
        <taxon>Bacteria</taxon>
        <taxon>Pseudomonadati</taxon>
        <taxon>Candidatus Kapaibacteriota</taxon>
        <taxon>Candidatus Kapaibacteriia</taxon>
        <taxon>Candidatus Kapaibacteriales</taxon>
        <taxon>Candidatus Kapaibacteriaceae</taxon>
        <taxon>Candidatus Kapaibacterium</taxon>
    </lineage>
</organism>
<accession>A0A1M3L6K9</accession>
<dbReference type="NCBIfam" id="TIGR00219">
    <property type="entry name" value="mreC"/>
    <property type="match status" value="1"/>
</dbReference>
<dbReference type="PANTHER" id="PTHR34138">
    <property type="entry name" value="CELL SHAPE-DETERMINING PROTEIN MREC"/>
    <property type="match status" value="1"/>
</dbReference>
<dbReference type="InterPro" id="IPR007221">
    <property type="entry name" value="MreC"/>
</dbReference>
<dbReference type="Gene3D" id="2.40.10.350">
    <property type="entry name" value="Rod shape-determining protein MreC, domain 2"/>
    <property type="match status" value="1"/>
</dbReference>
<reference evidence="6 7" key="1">
    <citation type="submission" date="2016-09" db="EMBL/GenBank/DDBJ databases">
        <title>Genome-resolved meta-omics ties microbial dynamics to process performance in biotechnology for thiocyanate degradation.</title>
        <authorList>
            <person name="Kantor R.S."/>
            <person name="Huddy R.J."/>
            <person name="Iyer R."/>
            <person name="Thomas B.C."/>
            <person name="Brown C.T."/>
            <person name="Anantharaman K."/>
            <person name="Tringe S."/>
            <person name="Hettich R.L."/>
            <person name="Harrison S.T."/>
            <person name="Banfield J.F."/>
        </authorList>
    </citation>
    <scope>NUCLEOTIDE SEQUENCE [LARGE SCALE GENOMIC DNA]</scope>
    <source>
        <strain evidence="6">59-99</strain>
    </source>
</reference>
<protein>
    <recommendedName>
        <fullName evidence="2">Cell shape-determining protein MreC</fullName>
    </recommendedName>
    <alternativeName>
        <fullName evidence="4">Cell shape protein MreC</fullName>
    </alternativeName>
</protein>
<dbReference type="PANTHER" id="PTHR34138:SF1">
    <property type="entry name" value="CELL SHAPE-DETERMINING PROTEIN MREC"/>
    <property type="match status" value="1"/>
</dbReference>
<dbReference type="Proteomes" id="UP000184233">
    <property type="component" value="Unassembled WGS sequence"/>
</dbReference>
<comment type="similarity">
    <text evidence="1">Belongs to the MreC family.</text>
</comment>
<dbReference type="Gene3D" id="2.40.10.340">
    <property type="entry name" value="Rod shape-determining protein MreC, domain 1"/>
    <property type="match status" value="1"/>
</dbReference>
<evidence type="ECO:0000256" key="3">
    <source>
        <dbReference type="ARBA" id="ARBA00022960"/>
    </source>
</evidence>
<evidence type="ECO:0000313" key="7">
    <source>
        <dbReference type="Proteomes" id="UP000184233"/>
    </source>
</evidence>
<dbReference type="EMBL" id="MKVH01000002">
    <property type="protein sequence ID" value="OJX61206.1"/>
    <property type="molecule type" value="Genomic_DNA"/>
</dbReference>
<dbReference type="InterPro" id="IPR042175">
    <property type="entry name" value="Cell/Rod_MreC_2"/>
</dbReference>
<comment type="caution">
    <text evidence="6">The sequence shown here is derived from an EMBL/GenBank/DDBJ whole genome shotgun (WGS) entry which is preliminary data.</text>
</comment>
<gene>
    <name evidence="6" type="ORF">BGO89_01050</name>
</gene>
<dbReference type="GO" id="GO:0005886">
    <property type="term" value="C:plasma membrane"/>
    <property type="evidence" value="ECO:0007669"/>
    <property type="project" value="TreeGrafter"/>
</dbReference>
<dbReference type="InterPro" id="IPR055342">
    <property type="entry name" value="MreC_beta-barrel_core"/>
</dbReference>
<dbReference type="InterPro" id="IPR042177">
    <property type="entry name" value="Cell/Rod_1"/>
</dbReference>
<evidence type="ECO:0000313" key="6">
    <source>
        <dbReference type="EMBL" id="OJX61206.1"/>
    </source>
</evidence>
<feature type="domain" description="Rod shape-determining protein MreC beta-barrel core" evidence="5">
    <location>
        <begin position="113"/>
        <end position="259"/>
    </location>
</feature>
<keyword evidence="3" id="KW-0133">Cell shape</keyword>
<evidence type="ECO:0000256" key="2">
    <source>
        <dbReference type="ARBA" id="ARBA00013855"/>
    </source>
</evidence>
<dbReference type="GO" id="GO:0008360">
    <property type="term" value="P:regulation of cell shape"/>
    <property type="evidence" value="ECO:0007669"/>
    <property type="project" value="UniProtKB-KW"/>
</dbReference>
<evidence type="ECO:0000259" key="5">
    <source>
        <dbReference type="Pfam" id="PF04085"/>
    </source>
</evidence>
<dbReference type="Pfam" id="PF04085">
    <property type="entry name" value="MreC"/>
    <property type="match status" value="1"/>
</dbReference>
<name>A0A1M3L6K9_9BACT</name>
<dbReference type="AlphaFoldDB" id="A0A1M3L6K9"/>
<evidence type="ECO:0000256" key="1">
    <source>
        <dbReference type="ARBA" id="ARBA00009369"/>
    </source>
</evidence>
<evidence type="ECO:0000256" key="4">
    <source>
        <dbReference type="ARBA" id="ARBA00032089"/>
    </source>
</evidence>